<gene>
    <name evidence="1" type="ORF">F6R98_05720</name>
</gene>
<protein>
    <submittedName>
        <fullName evidence="1">Helix-turn-helix domain-containing protein</fullName>
    </submittedName>
</protein>
<dbReference type="Proteomes" id="UP000325755">
    <property type="component" value="Chromosome"/>
</dbReference>
<dbReference type="OrthoDB" id="5569046at2"/>
<dbReference type="KEGG" id="mmob:F6R98_05720"/>
<proteinExistence type="predicted"/>
<reference evidence="1 2" key="1">
    <citation type="submission" date="2019-09" db="EMBL/GenBank/DDBJ databases">
        <title>Ecophysiology of the spiral-shaped methanotroph Methylospira mobilis as revealed by the complete genome sequence.</title>
        <authorList>
            <person name="Oshkin I.Y."/>
            <person name="Dedysh S.N."/>
            <person name="Miroshnikov K."/>
            <person name="Danilova O.V."/>
            <person name="Hakobyan A."/>
            <person name="Liesack W."/>
        </authorList>
    </citation>
    <scope>NUCLEOTIDE SEQUENCE [LARGE SCALE GENOMIC DNA]</scope>
    <source>
        <strain evidence="1 2">Shm1</strain>
    </source>
</reference>
<evidence type="ECO:0000313" key="1">
    <source>
        <dbReference type="EMBL" id="QFY42191.1"/>
    </source>
</evidence>
<evidence type="ECO:0000313" key="2">
    <source>
        <dbReference type="Proteomes" id="UP000325755"/>
    </source>
</evidence>
<dbReference type="EMBL" id="CP044205">
    <property type="protein sequence ID" value="QFY42191.1"/>
    <property type="molecule type" value="Genomic_DNA"/>
</dbReference>
<dbReference type="Pfam" id="PF13551">
    <property type="entry name" value="HTH_29"/>
    <property type="match status" value="1"/>
</dbReference>
<dbReference type="AlphaFoldDB" id="A0A5Q0BJ11"/>
<name>A0A5Q0BJ11_9GAMM</name>
<accession>A0A5Q0BJ11</accession>
<dbReference type="InParanoid" id="A0A5Q0BJ11"/>
<keyword evidence="2" id="KW-1185">Reference proteome</keyword>
<sequence>MYYWSGTFWCCWRHPQQEARMKKRNIQKRNLPGQPLTIEEIETLEQLAKHPHYPDFRRRALGLPALNAGRSVVDICGFLHVSNQPIYNWAKGWREKGIAGILGGHKAGQR</sequence>
<organism evidence="1 2">
    <name type="scientific">Candidatus Methylospira mobilis</name>
    <dbReference type="NCBI Taxonomy" id="1808979"/>
    <lineage>
        <taxon>Bacteria</taxon>
        <taxon>Pseudomonadati</taxon>
        <taxon>Pseudomonadota</taxon>
        <taxon>Gammaproteobacteria</taxon>
        <taxon>Methylococcales</taxon>
        <taxon>Methylococcaceae</taxon>
        <taxon>Candidatus Methylospira</taxon>
    </lineage>
</organism>